<feature type="transmembrane region" description="Helical" evidence="2">
    <location>
        <begin position="107"/>
        <end position="124"/>
    </location>
</feature>
<feature type="region of interest" description="Disordered" evidence="1">
    <location>
        <begin position="128"/>
        <end position="147"/>
    </location>
</feature>
<accession>A0ABW1F8S7</accession>
<dbReference type="EMBL" id="JBHSOD010000060">
    <property type="protein sequence ID" value="MFC5889598.1"/>
    <property type="molecule type" value="Genomic_DNA"/>
</dbReference>
<comment type="caution">
    <text evidence="3">The sequence shown here is derived from an EMBL/GenBank/DDBJ whole genome shotgun (WGS) entry which is preliminary data.</text>
</comment>
<evidence type="ECO:0000256" key="2">
    <source>
        <dbReference type="SAM" id="Phobius"/>
    </source>
</evidence>
<keyword evidence="2" id="KW-0812">Transmembrane</keyword>
<sequence length="147" mass="15482">MARWLRGIVLLGGLALTGYGVYGFLNDPYITAPWDVLVWAGGGLVLHDGFWVPLSCLVGASVARGPVLRGWLVVAAAVTAVGLPAVLHAGEDHGNPTVLPLPYLRNWLLVLGATGAFALLVALARRRRRPAGDGGPGHDPEAPRPRE</sequence>
<organism evidence="3 4">
    <name type="scientific">Kitasatospora aburaviensis</name>
    <dbReference type="NCBI Taxonomy" id="67265"/>
    <lineage>
        <taxon>Bacteria</taxon>
        <taxon>Bacillati</taxon>
        <taxon>Actinomycetota</taxon>
        <taxon>Actinomycetes</taxon>
        <taxon>Kitasatosporales</taxon>
        <taxon>Streptomycetaceae</taxon>
        <taxon>Kitasatospora</taxon>
    </lineage>
</organism>
<keyword evidence="4" id="KW-1185">Reference proteome</keyword>
<feature type="transmembrane region" description="Helical" evidence="2">
    <location>
        <begin position="7"/>
        <end position="25"/>
    </location>
</feature>
<feature type="compositionally biased region" description="Basic and acidic residues" evidence="1">
    <location>
        <begin position="136"/>
        <end position="147"/>
    </location>
</feature>
<dbReference type="RefSeq" id="WP_313761441.1">
    <property type="nucleotide sequence ID" value="NZ_JBHSOD010000060.1"/>
</dbReference>
<proteinExistence type="predicted"/>
<keyword evidence="2" id="KW-0472">Membrane</keyword>
<name>A0ABW1F8S7_9ACTN</name>
<evidence type="ECO:0000313" key="4">
    <source>
        <dbReference type="Proteomes" id="UP001596067"/>
    </source>
</evidence>
<reference evidence="4" key="1">
    <citation type="journal article" date="2019" name="Int. J. Syst. Evol. Microbiol.">
        <title>The Global Catalogue of Microorganisms (GCM) 10K type strain sequencing project: providing services to taxonomists for standard genome sequencing and annotation.</title>
        <authorList>
            <consortium name="The Broad Institute Genomics Platform"/>
            <consortium name="The Broad Institute Genome Sequencing Center for Infectious Disease"/>
            <person name="Wu L."/>
            <person name="Ma J."/>
        </authorList>
    </citation>
    <scope>NUCLEOTIDE SEQUENCE [LARGE SCALE GENOMIC DNA]</scope>
    <source>
        <strain evidence="4">CGMCC 4.1469</strain>
    </source>
</reference>
<feature type="transmembrane region" description="Helical" evidence="2">
    <location>
        <begin position="37"/>
        <end position="60"/>
    </location>
</feature>
<evidence type="ECO:0000313" key="3">
    <source>
        <dbReference type="EMBL" id="MFC5889598.1"/>
    </source>
</evidence>
<gene>
    <name evidence="3" type="ORF">ACFP0N_31995</name>
</gene>
<dbReference type="Proteomes" id="UP001596067">
    <property type="component" value="Unassembled WGS sequence"/>
</dbReference>
<keyword evidence="2" id="KW-1133">Transmembrane helix</keyword>
<feature type="transmembrane region" description="Helical" evidence="2">
    <location>
        <begin position="67"/>
        <end position="87"/>
    </location>
</feature>
<evidence type="ECO:0008006" key="5">
    <source>
        <dbReference type="Google" id="ProtNLM"/>
    </source>
</evidence>
<evidence type="ECO:0000256" key="1">
    <source>
        <dbReference type="SAM" id="MobiDB-lite"/>
    </source>
</evidence>
<protein>
    <recommendedName>
        <fullName evidence="5">Integral membrane protein</fullName>
    </recommendedName>
</protein>